<evidence type="ECO:0000256" key="1">
    <source>
        <dbReference type="RuleBase" id="RU366054"/>
    </source>
</evidence>
<sequence length="113" mass="12618">MVEVEAEKAVASREAELRKEVEMMKASTRMEKLKGLYARQQAANAECYAKKREVKGLMALGQAQGAYPRFLLDTIGGNYAAMRDFLMIHNGMFQQVAQINDDAMCGLQPKISI</sequence>
<dbReference type="GO" id="GO:0005901">
    <property type="term" value="C:caveola"/>
    <property type="evidence" value="ECO:0007669"/>
    <property type="project" value="UniProtKB-SubCell"/>
</dbReference>
<dbReference type="PANTHER" id="PTHR13806:SF31">
    <property type="entry name" value="FLOTILLIN-LIKE PROTEIN 1-RELATED"/>
    <property type="match status" value="1"/>
</dbReference>
<protein>
    <recommendedName>
        <fullName evidence="1">Flotillin-like</fullName>
    </recommendedName>
</protein>
<evidence type="ECO:0000313" key="3">
    <source>
        <dbReference type="Proteomes" id="UP000327157"/>
    </source>
</evidence>
<dbReference type="InterPro" id="IPR027705">
    <property type="entry name" value="Flotillin_fam"/>
</dbReference>
<comment type="similarity">
    <text evidence="1">Belongs to the band 7/mec-2 family. Flotillin subfamily.</text>
</comment>
<name>A0A5N5HJ47_9ROSA</name>
<dbReference type="OrthoDB" id="6080404at2759"/>
<dbReference type="Proteomes" id="UP000327157">
    <property type="component" value="Chromosome 16"/>
</dbReference>
<accession>A0A5N5HJ47</accession>
<keyword evidence="3" id="KW-1185">Reference proteome</keyword>
<proteinExistence type="inferred from homology"/>
<gene>
    <name evidence="2" type="ORF">D8674_017881</name>
</gene>
<dbReference type="AlphaFoldDB" id="A0A5N5HJ47"/>
<reference evidence="2 3" key="1">
    <citation type="submission" date="2019-09" db="EMBL/GenBank/DDBJ databases">
        <authorList>
            <person name="Ou C."/>
        </authorList>
    </citation>
    <scope>NUCLEOTIDE SEQUENCE [LARGE SCALE GENOMIC DNA]</scope>
    <source>
        <strain evidence="2">S2</strain>
        <tissue evidence="2">Leaf</tissue>
    </source>
</reference>
<keyword evidence="1" id="KW-0472">Membrane</keyword>
<reference evidence="3" key="2">
    <citation type="submission" date="2019-10" db="EMBL/GenBank/DDBJ databases">
        <title>A de novo genome assembly of a pear dwarfing rootstock.</title>
        <authorList>
            <person name="Wang F."/>
            <person name="Wang J."/>
            <person name="Li S."/>
            <person name="Zhang Y."/>
            <person name="Fang M."/>
            <person name="Ma L."/>
            <person name="Zhao Y."/>
            <person name="Jiang S."/>
        </authorList>
    </citation>
    <scope>NUCLEOTIDE SEQUENCE [LARGE SCALE GENOMIC DNA]</scope>
</reference>
<reference evidence="2 3" key="3">
    <citation type="submission" date="2019-11" db="EMBL/GenBank/DDBJ databases">
        <title>A de novo genome assembly of a pear dwarfing rootstock.</title>
        <authorList>
            <person name="Wang F."/>
            <person name="Wang J."/>
            <person name="Li S."/>
            <person name="Zhang Y."/>
            <person name="Fang M."/>
            <person name="Ma L."/>
            <person name="Zhao Y."/>
            <person name="Jiang S."/>
        </authorList>
    </citation>
    <scope>NUCLEOTIDE SEQUENCE [LARGE SCALE GENOMIC DNA]</scope>
    <source>
        <strain evidence="2">S2</strain>
        <tissue evidence="2">Leaf</tissue>
    </source>
</reference>
<organism evidence="2 3">
    <name type="scientific">Pyrus ussuriensis x Pyrus communis</name>
    <dbReference type="NCBI Taxonomy" id="2448454"/>
    <lineage>
        <taxon>Eukaryota</taxon>
        <taxon>Viridiplantae</taxon>
        <taxon>Streptophyta</taxon>
        <taxon>Embryophyta</taxon>
        <taxon>Tracheophyta</taxon>
        <taxon>Spermatophyta</taxon>
        <taxon>Magnoliopsida</taxon>
        <taxon>eudicotyledons</taxon>
        <taxon>Gunneridae</taxon>
        <taxon>Pentapetalae</taxon>
        <taxon>rosids</taxon>
        <taxon>fabids</taxon>
        <taxon>Rosales</taxon>
        <taxon>Rosaceae</taxon>
        <taxon>Amygdaloideae</taxon>
        <taxon>Maleae</taxon>
        <taxon>Pyrus</taxon>
    </lineage>
</organism>
<dbReference type="EMBL" id="SMOL01000160">
    <property type="protein sequence ID" value="KAB2626221.1"/>
    <property type="molecule type" value="Genomic_DNA"/>
</dbReference>
<comment type="subcellular location">
    <subcellularLocation>
        <location evidence="1">Cell membrane</location>
        <topology evidence="1">Lipid-anchor</topology>
    </subcellularLocation>
    <subcellularLocation>
        <location evidence="1">Membrane</location>
        <location evidence="1">Caveola</location>
    </subcellularLocation>
</comment>
<keyword evidence="1" id="KW-1003">Cell membrane</keyword>
<comment type="caution">
    <text evidence="2">The sequence shown here is derived from an EMBL/GenBank/DDBJ whole genome shotgun (WGS) entry which is preliminary data.</text>
</comment>
<evidence type="ECO:0000313" key="2">
    <source>
        <dbReference type="EMBL" id="KAB2626221.1"/>
    </source>
</evidence>
<dbReference type="PANTHER" id="PTHR13806">
    <property type="entry name" value="FLOTILLIN-RELATED"/>
    <property type="match status" value="1"/>
</dbReference>